<accession>A0ACC0BE98</accession>
<keyword evidence="2" id="KW-1185">Reference proteome</keyword>
<proteinExistence type="predicted"/>
<evidence type="ECO:0000313" key="1">
    <source>
        <dbReference type="EMBL" id="KAI5670981.1"/>
    </source>
</evidence>
<sequence>MFQVCIIKVSEKSEPKDLILMLPDPSRNLLKIYSPGNDQFIDKSNDSFACEQSCCLILVKATFFVSFIISGFYLKFVVDLASWDKLQFQACGGLYFEGFNFKYVLDLASWARLLFQASGGLYFMGQASTSSLCETLLHGLVVDLASTFGSPYLIKDCDKPHRHIFIFDTQRGSRTRPLSLEVYPTLIAVLRIESIPLEDFRSLDGLPIDGTFFNKVVHSARDFLSVDDNGIPRSCKFLFFVLARLAGGDLNREEDIRKTMNREFRPSKYARAKEPFITLDIPNNLRKETYLAAFFSCWICKFLLPGKEIGYICANVFEVASNPPCNASNPIMIATGSQSSNIDVVGDYYWNRSPSKRKKTSRVPILSSGGFLEGIPSSNMSPRDLVVHAKSVKSNIFNSYWHRIADKLSRTSIESIFSIEVEGNMILAEMKKVNVGATTPSEKLLISLFEKARSLMHPDL</sequence>
<gene>
    <name evidence="1" type="ORF">M9H77_11345</name>
</gene>
<protein>
    <submittedName>
        <fullName evidence="1">Uncharacterized protein</fullName>
    </submittedName>
</protein>
<name>A0ACC0BE98_CATRO</name>
<dbReference type="Proteomes" id="UP001060085">
    <property type="component" value="Linkage Group LG03"/>
</dbReference>
<comment type="caution">
    <text evidence="1">The sequence shown here is derived from an EMBL/GenBank/DDBJ whole genome shotgun (WGS) entry which is preliminary data.</text>
</comment>
<organism evidence="1 2">
    <name type="scientific">Catharanthus roseus</name>
    <name type="common">Madagascar periwinkle</name>
    <name type="synonym">Vinca rosea</name>
    <dbReference type="NCBI Taxonomy" id="4058"/>
    <lineage>
        <taxon>Eukaryota</taxon>
        <taxon>Viridiplantae</taxon>
        <taxon>Streptophyta</taxon>
        <taxon>Embryophyta</taxon>
        <taxon>Tracheophyta</taxon>
        <taxon>Spermatophyta</taxon>
        <taxon>Magnoliopsida</taxon>
        <taxon>eudicotyledons</taxon>
        <taxon>Gunneridae</taxon>
        <taxon>Pentapetalae</taxon>
        <taxon>asterids</taxon>
        <taxon>lamiids</taxon>
        <taxon>Gentianales</taxon>
        <taxon>Apocynaceae</taxon>
        <taxon>Rauvolfioideae</taxon>
        <taxon>Vinceae</taxon>
        <taxon>Catharanthinae</taxon>
        <taxon>Catharanthus</taxon>
    </lineage>
</organism>
<evidence type="ECO:0000313" key="2">
    <source>
        <dbReference type="Proteomes" id="UP001060085"/>
    </source>
</evidence>
<dbReference type="EMBL" id="CM044703">
    <property type="protein sequence ID" value="KAI5670981.1"/>
    <property type="molecule type" value="Genomic_DNA"/>
</dbReference>
<reference evidence="2" key="1">
    <citation type="journal article" date="2023" name="Nat. Plants">
        <title>Single-cell RNA sequencing provides a high-resolution roadmap for understanding the multicellular compartmentation of specialized metabolism.</title>
        <authorList>
            <person name="Sun S."/>
            <person name="Shen X."/>
            <person name="Li Y."/>
            <person name="Li Y."/>
            <person name="Wang S."/>
            <person name="Li R."/>
            <person name="Zhang H."/>
            <person name="Shen G."/>
            <person name="Guo B."/>
            <person name="Wei J."/>
            <person name="Xu J."/>
            <person name="St-Pierre B."/>
            <person name="Chen S."/>
            <person name="Sun C."/>
        </authorList>
    </citation>
    <scope>NUCLEOTIDE SEQUENCE [LARGE SCALE GENOMIC DNA]</scope>
</reference>